<evidence type="ECO:0000256" key="7">
    <source>
        <dbReference type="SAM" id="Phobius"/>
    </source>
</evidence>
<dbReference type="PANTHER" id="PTHR22950">
    <property type="entry name" value="AMINO ACID TRANSPORTER"/>
    <property type="match status" value="1"/>
</dbReference>
<dbReference type="PANTHER" id="PTHR22950:SF666">
    <property type="entry name" value="VACUOLAR AMINO ACID TRANSPORTER 4"/>
    <property type="match status" value="1"/>
</dbReference>
<dbReference type="Pfam" id="PF01490">
    <property type="entry name" value="Aa_trans"/>
    <property type="match status" value="1"/>
</dbReference>
<comment type="similarity">
    <text evidence="2">Belongs to the amino acid/polyamine transporter 2 family.</text>
</comment>
<evidence type="ECO:0000313" key="9">
    <source>
        <dbReference type="EMBL" id="KAG0291551.1"/>
    </source>
</evidence>
<feature type="compositionally biased region" description="Polar residues" evidence="6">
    <location>
        <begin position="106"/>
        <end position="115"/>
    </location>
</feature>
<feature type="transmembrane region" description="Helical" evidence="7">
    <location>
        <begin position="442"/>
        <end position="467"/>
    </location>
</feature>
<accession>A0ABQ7K4Q2</accession>
<organism evidence="9 10">
    <name type="scientific">Linnemannia gamsii</name>
    <dbReference type="NCBI Taxonomy" id="64522"/>
    <lineage>
        <taxon>Eukaryota</taxon>
        <taxon>Fungi</taxon>
        <taxon>Fungi incertae sedis</taxon>
        <taxon>Mucoromycota</taxon>
        <taxon>Mortierellomycotina</taxon>
        <taxon>Mortierellomycetes</taxon>
        <taxon>Mortierellales</taxon>
        <taxon>Mortierellaceae</taxon>
        <taxon>Linnemannia</taxon>
    </lineage>
</organism>
<feature type="domain" description="Amino acid transporter transmembrane" evidence="8">
    <location>
        <begin position="181"/>
        <end position="567"/>
    </location>
</feature>
<keyword evidence="4 7" id="KW-1133">Transmembrane helix</keyword>
<feature type="transmembrane region" description="Helical" evidence="7">
    <location>
        <begin position="212"/>
        <end position="234"/>
    </location>
</feature>
<feature type="compositionally biased region" description="Polar residues" evidence="6">
    <location>
        <begin position="21"/>
        <end position="30"/>
    </location>
</feature>
<evidence type="ECO:0000256" key="2">
    <source>
        <dbReference type="ARBA" id="ARBA00008066"/>
    </source>
</evidence>
<proteinExistence type="inferred from homology"/>
<feature type="compositionally biased region" description="Low complexity" evidence="6">
    <location>
        <begin position="34"/>
        <end position="62"/>
    </location>
</feature>
<feature type="transmembrane region" description="Helical" evidence="7">
    <location>
        <begin position="546"/>
        <end position="567"/>
    </location>
</feature>
<feature type="transmembrane region" description="Helical" evidence="7">
    <location>
        <begin position="366"/>
        <end position="387"/>
    </location>
</feature>
<comment type="subcellular location">
    <subcellularLocation>
        <location evidence="1">Membrane</location>
        <topology evidence="1">Multi-pass membrane protein</topology>
    </subcellularLocation>
</comment>
<evidence type="ECO:0000256" key="3">
    <source>
        <dbReference type="ARBA" id="ARBA00022692"/>
    </source>
</evidence>
<feature type="transmembrane region" description="Helical" evidence="7">
    <location>
        <begin position="513"/>
        <end position="534"/>
    </location>
</feature>
<dbReference type="EMBL" id="JAAAIM010000236">
    <property type="protein sequence ID" value="KAG0291551.1"/>
    <property type="molecule type" value="Genomic_DNA"/>
</dbReference>
<protein>
    <submittedName>
        <fullName evidence="9">Neutral amino acid transporter</fullName>
    </submittedName>
</protein>
<feature type="transmembrane region" description="Helical" evidence="7">
    <location>
        <begin position="298"/>
        <end position="317"/>
    </location>
</feature>
<evidence type="ECO:0000256" key="1">
    <source>
        <dbReference type="ARBA" id="ARBA00004141"/>
    </source>
</evidence>
<feature type="transmembrane region" description="Helical" evidence="7">
    <location>
        <begin position="255"/>
        <end position="278"/>
    </location>
</feature>
<gene>
    <name evidence="9" type="primary">AVT3_1</name>
    <name evidence="9" type="ORF">BGZ96_005078</name>
</gene>
<feature type="transmembrane region" description="Helical" evidence="7">
    <location>
        <begin position="399"/>
        <end position="422"/>
    </location>
</feature>
<dbReference type="Proteomes" id="UP001194696">
    <property type="component" value="Unassembled WGS sequence"/>
</dbReference>
<feature type="transmembrane region" description="Helical" evidence="7">
    <location>
        <begin position="329"/>
        <end position="346"/>
    </location>
</feature>
<keyword evidence="5 7" id="KW-0472">Membrane</keyword>
<keyword evidence="3 7" id="KW-0812">Transmembrane</keyword>
<dbReference type="InterPro" id="IPR013057">
    <property type="entry name" value="AA_transpt_TM"/>
</dbReference>
<feature type="compositionally biased region" description="Polar residues" evidence="6">
    <location>
        <begin position="1"/>
        <end position="12"/>
    </location>
</feature>
<name>A0ABQ7K4Q2_9FUNG</name>
<evidence type="ECO:0000259" key="8">
    <source>
        <dbReference type="Pfam" id="PF01490"/>
    </source>
</evidence>
<sequence length="587" mass="63749">MSAPQENSNGVHYSQEAIEQHIQQKQQRGRSQFPASNPNSRPGSRPSSRPNSRPSSRAPSRPVSWLVQTNSEYANMFENYGGNHPNNHHGHQSGMSEMEEGRMAKSESTPSSRPQSIKAAANPNSYIAPSNEKLMIPGSTRPSAQKAYPGEATLIKEDIMPDGSSADSSSEEIEVSAPRGTVTPIKASFLLGKAFVGTGVLFLPKAFKNGGILFSCVTIALVATVCCIAFLMLVKVRLVIRESFQDIGLILYGKWARLAVLVSVFLSQVGFCCAYLIFVAENVDAIVQTFTKCTFHGIPEKVYIFIPLAILIPLVLIRKMEILSLPSMLANFFIIFGIVYLWYYSIHLMAVEGPGPNIKLFNQEDFALLIGTIVFSFEGIGLVIPITESMAEPEKFPKVLAITTTIVACIFGSVGALCYSAFGDQIQTIVILNLPVTSGWTITIQILYSLAIILSVPLMLSPASRILEKAVFPTRSGGVERTVKLSKNAIRITLVCACAVVSYVVGGPNLDKFVSFVGSVACMPLCFIFPAMFHYKACAKTTRAKVLDIILGVVGVGAMAFTLYITIRGWIEVSAPDAVIDRCASFN</sequence>
<feature type="region of interest" description="Disordered" evidence="6">
    <location>
        <begin position="1"/>
        <end position="121"/>
    </location>
</feature>
<evidence type="ECO:0000256" key="4">
    <source>
        <dbReference type="ARBA" id="ARBA00022989"/>
    </source>
</evidence>
<feature type="transmembrane region" description="Helical" evidence="7">
    <location>
        <begin position="488"/>
        <end position="507"/>
    </location>
</feature>
<reference evidence="9 10" key="1">
    <citation type="journal article" date="2020" name="Fungal Divers.">
        <title>Resolving the Mortierellaceae phylogeny through synthesis of multi-gene phylogenetics and phylogenomics.</title>
        <authorList>
            <person name="Vandepol N."/>
            <person name="Liber J."/>
            <person name="Desiro A."/>
            <person name="Na H."/>
            <person name="Kennedy M."/>
            <person name="Barry K."/>
            <person name="Grigoriev I.V."/>
            <person name="Miller A.N."/>
            <person name="O'Donnell K."/>
            <person name="Stajich J.E."/>
            <person name="Bonito G."/>
        </authorList>
    </citation>
    <scope>NUCLEOTIDE SEQUENCE [LARGE SCALE GENOMIC DNA]</scope>
    <source>
        <strain evidence="9 10">AD045</strain>
    </source>
</reference>
<comment type="caution">
    <text evidence="9">The sequence shown here is derived from an EMBL/GenBank/DDBJ whole genome shotgun (WGS) entry which is preliminary data.</text>
</comment>
<keyword evidence="10" id="KW-1185">Reference proteome</keyword>
<evidence type="ECO:0000256" key="6">
    <source>
        <dbReference type="SAM" id="MobiDB-lite"/>
    </source>
</evidence>
<evidence type="ECO:0000256" key="5">
    <source>
        <dbReference type="ARBA" id="ARBA00023136"/>
    </source>
</evidence>
<evidence type="ECO:0000313" key="10">
    <source>
        <dbReference type="Proteomes" id="UP001194696"/>
    </source>
</evidence>